<dbReference type="PANTHER" id="PTHR16201">
    <property type="entry name" value="SEVEN TRANSMEMBRANE PROTEIN 1-RELATED"/>
    <property type="match status" value="1"/>
</dbReference>
<dbReference type="PROSITE" id="PS51257">
    <property type="entry name" value="PROKAR_LIPOPROTEIN"/>
    <property type="match status" value="1"/>
</dbReference>
<feature type="region of interest" description="Disordered" evidence="5">
    <location>
        <begin position="293"/>
        <end position="336"/>
    </location>
</feature>
<keyword evidence="2 6" id="KW-0812">Transmembrane</keyword>
<proteinExistence type="predicted"/>
<dbReference type="SMART" id="SM00679">
    <property type="entry name" value="CTNS"/>
    <property type="match status" value="2"/>
</dbReference>
<feature type="transmembrane region" description="Helical" evidence="6">
    <location>
        <begin position="15"/>
        <end position="35"/>
    </location>
</feature>
<organism evidence="7 8">
    <name type="scientific">Truncatella angustata</name>
    <dbReference type="NCBI Taxonomy" id="152316"/>
    <lineage>
        <taxon>Eukaryota</taxon>
        <taxon>Fungi</taxon>
        <taxon>Dikarya</taxon>
        <taxon>Ascomycota</taxon>
        <taxon>Pezizomycotina</taxon>
        <taxon>Sordariomycetes</taxon>
        <taxon>Xylariomycetidae</taxon>
        <taxon>Amphisphaeriales</taxon>
        <taxon>Sporocadaceae</taxon>
        <taxon>Truncatella</taxon>
    </lineage>
</organism>
<dbReference type="PANTHER" id="PTHR16201:SF11">
    <property type="entry name" value="PQ-LOOP REPEAT-CONTAINING PROTEIN"/>
    <property type="match status" value="1"/>
</dbReference>
<dbReference type="InterPro" id="IPR051415">
    <property type="entry name" value="LAAT-1"/>
</dbReference>
<dbReference type="Gene3D" id="1.20.1280.290">
    <property type="match status" value="1"/>
</dbReference>
<evidence type="ECO:0000256" key="6">
    <source>
        <dbReference type="SAM" id="Phobius"/>
    </source>
</evidence>
<feature type="transmembrane region" description="Helical" evidence="6">
    <location>
        <begin position="149"/>
        <end position="171"/>
    </location>
</feature>
<protein>
    <recommendedName>
        <fullName evidence="9">PQ loop repeat protein</fullName>
    </recommendedName>
</protein>
<evidence type="ECO:0000256" key="5">
    <source>
        <dbReference type="SAM" id="MobiDB-lite"/>
    </source>
</evidence>
<dbReference type="OrthoDB" id="19344at2759"/>
<feature type="transmembrane region" description="Helical" evidence="6">
    <location>
        <begin position="246"/>
        <end position="266"/>
    </location>
</feature>
<evidence type="ECO:0000256" key="2">
    <source>
        <dbReference type="ARBA" id="ARBA00022692"/>
    </source>
</evidence>
<feature type="compositionally biased region" description="Polar residues" evidence="5">
    <location>
        <begin position="295"/>
        <end position="307"/>
    </location>
</feature>
<evidence type="ECO:0000313" key="7">
    <source>
        <dbReference type="EMBL" id="KAH6645774.1"/>
    </source>
</evidence>
<feature type="compositionally biased region" description="Basic and acidic residues" evidence="5">
    <location>
        <begin position="309"/>
        <end position="327"/>
    </location>
</feature>
<keyword evidence="4 6" id="KW-0472">Membrane</keyword>
<reference evidence="7" key="1">
    <citation type="journal article" date="2021" name="Nat. Commun.">
        <title>Genetic determinants of endophytism in the Arabidopsis root mycobiome.</title>
        <authorList>
            <person name="Mesny F."/>
            <person name="Miyauchi S."/>
            <person name="Thiergart T."/>
            <person name="Pickel B."/>
            <person name="Atanasova L."/>
            <person name="Karlsson M."/>
            <person name="Huettel B."/>
            <person name="Barry K.W."/>
            <person name="Haridas S."/>
            <person name="Chen C."/>
            <person name="Bauer D."/>
            <person name="Andreopoulos W."/>
            <person name="Pangilinan J."/>
            <person name="LaButti K."/>
            <person name="Riley R."/>
            <person name="Lipzen A."/>
            <person name="Clum A."/>
            <person name="Drula E."/>
            <person name="Henrissat B."/>
            <person name="Kohler A."/>
            <person name="Grigoriev I.V."/>
            <person name="Martin F.M."/>
            <person name="Hacquard S."/>
        </authorList>
    </citation>
    <scope>NUCLEOTIDE SEQUENCE</scope>
    <source>
        <strain evidence="7">MPI-SDFR-AT-0073</strain>
    </source>
</reference>
<evidence type="ECO:0000256" key="4">
    <source>
        <dbReference type="ARBA" id="ARBA00023136"/>
    </source>
</evidence>
<evidence type="ECO:0000313" key="8">
    <source>
        <dbReference type="Proteomes" id="UP000758603"/>
    </source>
</evidence>
<dbReference type="AlphaFoldDB" id="A0A9P8RGU4"/>
<evidence type="ECO:0000256" key="3">
    <source>
        <dbReference type="ARBA" id="ARBA00022989"/>
    </source>
</evidence>
<dbReference type="GeneID" id="70137115"/>
<feature type="transmembrane region" description="Helical" evidence="6">
    <location>
        <begin position="56"/>
        <end position="74"/>
    </location>
</feature>
<feature type="transmembrane region" description="Helical" evidence="6">
    <location>
        <begin position="210"/>
        <end position="234"/>
    </location>
</feature>
<feature type="transmembrane region" description="Helical" evidence="6">
    <location>
        <begin position="177"/>
        <end position="198"/>
    </location>
</feature>
<evidence type="ECO:0008006" key="9">
    <source>
        <dbReference type="Google" id="ProtNLM"/>
    </source>
</evidence>
<dbReference type="Pfam" id="PF04193">
    <property type="entry name" value="PQ-loop"/>
    <property type="match status" value="2"/>
</dbReference>
<dbReference type="InterPro" id="IPR006603">
    <property type="entry name" value="PQ-loop_rpt"/>
</dbReference>
<name>A0A9P8RGU4_9PEZI</name>
<dbReference type="Proteomes" id="UP000758603">
    <property type="component" value="Unassembled WGS sequence"/>
</dbReference>
<accession>A0A9P8RGU4</accession>
<comment type="subcellular location">
    <subcellularLocation>
        <location evidence="1">Membrane</location>
        <topology evidence="1">Multi-pass membrane protein</topology>
    </subcellularLocation>
</comment>
<sequence>MDELDIKNPERCIQLSVPSVPHFVVSCLLVGWLLISYAPQWGRIVSKKSSEGLSPFYILLGSLSGVCAVGNILMLPTTEADMGCCTVNSRFSCISGLFGTFQVIFGVVCFWVVLFMYVYYSEEEHDAEIHGRQLSWSGPVRTTRRARRAWMVLLAVCGSAFAVLLVSATILNRFDGAAQTWADTLGVAVAALACVQWIPQIITTWQLQDLGSLSLLSLLLMTPYTWIFGINMILRVGFAGWSVWTVYVLVGTMQLVLIVMGIIFAIRNYKSPPSDPHDDRATLATLQYNFGGWNPNGSKRSFASSQIAPDDRRPLLADGNRSSDHLSVDGIQPQSP</sequence>
<keyword evidence="8" id="KW-1185">Reference proteome</keyword>
<feature type="transmembrane region" description="Helical" evidence="6">
    <location>
        <begin position="94"/>
        <end position="120"/>
    </location>
</feature>
<dbReference type="EMBL" id="JAGPXC010000010">
    <property type="protein sequence ID" value="KAH6645774.1"/>
    <property type="molecule type" value="Genomic_DNA"/>
</dbReference>
<dbReference type="RefSeq" id="XP_045952288.1">
    <property type="nucleotide sequence ID" value="XM_046108224.1"/>
</dbReference>
<gene>
    <name evidence="7" type="ORF">BKA67DRAFT_663660</name>
</gene>
<evidence type="ECO:0000256" key="1">
    <source>
        <dbReference type="ARBA" id="ARBA00004141"/>
    </source>
</evidence>
<keyword evidence="3 6" id="KW-1133">Transmembrane helix</keyword>
<comment type="caution">
    <text evidence="7">The sequence shown here is derived from an EMBL/GenBank/DDBJ whole genome shotgun (WGS) entry which is preliminary data.</text>
</comment>
<dbReference type="GO" id="GO:0016020">
    <property type="term" value="C:membrane"/>
    <property type="evidence" value="ECO:0007669"/>
    <property type="project" value="UniProtKB-SubCell"/>
</dbReference>